<sequence length="452" mass="47868">MSTNSTGNSTTVPSTNSTAPPVPLGIPISERAASLAQLHYGVTSVLLVLCVLTFGTRMYQRIVPVWKIGADDVFIAMGFVSCMAVTSAPYLPPTTTSTTSPVSNHLSSPQILAIADWGMLVPIMVTSPGLLPLDRAVDAGKHSWLAIPIWGLAMTCIKTSIALTLLRIQQKHKAWRIFLFTVIAVQAAYGILNTLFNLVIACRPLAAAWDPTIPGGTCVSVETMRAASNVGSSINITTDVLLSLAPATFLRKLNRPLRERVFVCVLMGMGLFASVSSIIKTIIVRNWGDPATIDDWWAMSVSICTWTALEQLLGVLAACVPALKGILQGCLGKVGVSLNDSKANARSGYYARNGGRSGGTGTGTGGGIRGGMSQAGNEMQDMKPARYPRSGAKEVDVEDDEECFDVAVAEEEEGTRAATPTKSTKSMRTGSGSFHRSGRGDMSAEHLPAHAV</sequence>
<keyword evidence="10" id="KW-1185">Reference proteome</keyword>
<feature type="transmembrane region" description="Helical" evidence="7">
    <location>
        <begin position="174"/>
        <end position="196"/>
    </location>
</feature>
<evidence type="ECO:0000256" key="7">
    <source>
        <dbReference type="SAM" id="Phobius"/>
    </source>
</evidence>
<comment type="subcellular location">
    <subcellularLocation>
        <location evidence="1">Membrane</location>
        <topology evidence="1">Multi-pass membrane protein</topology>
    </subcellularLocation>
</comment>
<dbReference type="PANTHER" id="PTHR33048:SF129">
    <property type="entry name" value="INTEGRAL MEMBRANE PROTEIN-RELATED"/>
    <property type="match status" value="1"/>
</dbReference>
<gene>
    <name evidence="9" type="ORF">B0T19DRAFT_297085</name>
</gene>
<comment type="caution">
    <text evidence="9">The sequence shown here is derived from an EMBL/GenBank/DDBJ whole genome shotgun (WGS) entry which is preliminary data.</text>
</comment>
<evidence type="ECO:0000313" key="9">
    <source>
        <dbReference type="EMBL" id="KAK3317747.1"/>
    </source>
</evidence>
<dbReference type="InterPro" id="IPR052337">
    <property type="entry name" value="SAT4-like"/>
</dbReference>
<dbReference type="Pfam" id="PF20684">
    <property type="entry name" value="Fung_rhodopsin"/>
    <property type="match status" value="1"/>
</dbReference>
<feature type="compositionally biased region" description="Polar residues" evidence="6">
    <location>
        <begin position="418"/>
        <end position="434"/>
    </location>
</feature>
<evidence type="ECO:0000256" key="1">
    <source>
        <dbReference type="ARBA" id="ARBA00004141"/>
    </source>
</evidence>
<dbReference type="EMBL" id="JAUEPO010000007">
    <property type="protein sequence ID" value="KAK3317747.1"/>
    <property type="molecule type" value="Genomic_DNA"/>
</dbReference>
<feature type="transmembrane region" description="Helical" evidence="7">
    <location>
        <begin position="145"/>
        <end position="168"/>
    </location>
</feature>
<dbReference type="AlphaFoldDB" id="A0AAE0M3E4"/>
<feature type="region of interest" description="Disordered" evidence="6">
    <location>
        <begin position="349"/>
        <end position="376"/>
    </location>
</feature>
<reference evidence="9" key="2">
    <citation type="submission" date="2023-06" db="EMBL/GenBank/DDBJ databases">
        <authorList>
            <consortium name="Lawrence Berkeley National Laboratory"/>
            <person name="Haridas S."/>
            <person name="Hensen N."/>
            <person name="Bonometti L."/>
            <person name="Westerberg I."/>
            <person name="Brannstrom I.O."/>
            <person name="Guillou S."/>
            <person name="Cros-Aarteil S."/>
            <person name="Calhoun S."/>
            <person name="Kuo A."/>
            <person name="Mondo S."/>
            <person name="Pangilinan J."/>
            <person name="Riley R."/>
            <person name="Labutti K."/>
            <person name="Andreopoulos B."/>
            <person name="Lipzen A."/>
            <person name="Chen C."/>
            <person name="Yanf M."/>
            <person name="Daum C."/>
            <person name="Ng V."/>
            <person name="Clum A."/>
            <person name="Steindorff A."/>
            <person name="Ohm R."/>
            <person name="Martin F."/>
            <person name="Silar P."/>
            <person name="Natvig D."/>
            <person name="Lalanne C."/>
            <person name="Gautier V."/>
            <person name="Ament-Velasquez S.L."/>
            <person name="Kruys A."/>
            <person name="Hutchinson M.I."/>
            <person name="Powell A.J."/>
            <person name="Barry K."/>
            <person name="Miller A.N."/>
            <person name="Grigoriev I.V."/>
            <person name="Debuchy R."/>
            <person name="Gladieux P."/>
            <person name="Thoren M.H."/>
            <person name="Johannesson H."/>
        </authorList>
    </citation>
    <scope>NUCLEOTIDE SEQUENCE</scope>
    <source>
        <strain evidence="9">SMH4131-1</strain>
    </source>
</reference>
<feature type="transmembrane region" description="Helical" evidence="7">
    <location>
        <begin position="68"/>
        <end position="91"/>
    </location>
</feature>
<evidence type="ECO:0000256" key="5">
    <source>
        <dbReference type="ARBA" id="ARBA00038359"/>
    </source>
</evidence>
<keyword evidence="3 7" id="KW-1133">Transmembrane helix</keyword>
<keyword evidence="2 7" id="KW-0812">Transmembrane</keyword>
<evidence type="ECO:0000256" key="6">
    <source>
        <dbReference type="SAM" id="MobiDB-lite"/>
    </source>
</evidence>
<feature type="transmembrane region" description="Helical" evidence="7">
    <location>
        <begin position="296"/>
        <end position="323"/>
    </location>
</feature>
<feature type="domain" description="Rhodopsin" evidence="8">
    <location>
        <begin position="57"/>
        <end position="328"/>
    </location>
</feature>
<evidence type="ECO:0000313" key="10">
    <source>
        <dbReference type="Proteomes" id="UP001286456"/>
    </source>
</evidence>
<protein>
    <recommendedName>
        <fullName evidence="8">Rhodopsin domain-containing protein</fullName>
    </recommendedName>
</protein>
<dbReference type="PANTHER" id="PTHR33048">
    <property type="entry name" value="PTH11-LIKE INTEGRAL MEMBRANE PROTEIN (AFU_ORTHOLOGUE AFUA_5G11245)"/>
    <property type="match status" value="1"/>
</dbReference>
<feature type="transmembrane region" description="Helical" evidence="7">
    <location>
        <begin position="261"/>
        <end position="284"/>
    </location>
</feature>
<evidence type="ECO:0000259" key="8">
    <source>
        <dbReference type="Pfam" id="PF20684"/>
    </source>
</evidence>
<feature type="compositionally biased region" description="Gly residues" evidence="6">
    <location>
        <begin position="355"/>
        <end position="370"/>
    </location>
</feature>
<evidence type="ECO:0000256" key="3">
    <source>
        <dbReference type="ARBA" id="ARBA00022989"/>
    </source>
</evidence>
<accession>A0AAE0M3E4</accession>
<dbReference type="InterPro" id="IPR049326">
    <property type="entry name" value="Rhodopsin_dom_fungi"/>
</dbReference>
<organism evidence="9 10">
    <name type="scientific">Cercophora scortea</name>
    <dbReference type="NCBI Taxonomy" id="314031"/>
    <lineage>
        <taxon>Eukaryota</taxon>
        <taxon>Fungi</taxon>
        <taxon>Dikarya</taxon>
        <taxon>Ascomycota</taxon>
        <taxon>Pezizomycotina</taxon>
        <taxon>Sordariomycetes</taxon>
        <taxon>Sordariomycetidae</taxon>
        <taxon>Sordariales</taxon>
        <taxon>Lasiosphaeriaceae</taxon>
        <taxon>Cercophora</taxon>
    </lineage>
</organism>
<feature type="transmembrane region" description="Helical" evidence="7">
    <location>
        <begin position="111"/>
        <end position="133"/>
    </location>
</feature>
<dbReference type="Proteomes" id="UP001286456">
    <property type="component" value="Unassembled WGS sequence"/>
</dbReference>
<feature type="compositionally biased region" description="Basic and acidic residues" evidence="6">
    <location>
        <begin position="438"/>
        <end position="452"/>
    </location>
</feature>
<evidence type="ECO:0000256" key="4">
    <source>
        <dbReference type="ARBA" id="ARBA00023136"/>
    </source>
</evidence>
<dbReference type="GO" id="GO:0016020">
    <property type="term" value="C:membrane"/>
    <property type="evidence" value="ECO:0007669"/>
    <property type="project" value="UniProtKB-SubCell"/>
</dbReference>
<feature type="compositionally biased region" description="Polar residues" evidence="6">
    <location>
        <begin position="1"/>
        <end position="19"/>
    </location>
</feature>
<comment type="similarity">
    <text evidence="5">Belongs to the SAT4 family.</text>
</comment>
<proteinExistence type="inferred from homology"/>
<feature type="transmembrane region" description="Helical" evidence="7">
    <location>
        <begin position="38"/>
        <end position="56"/>
    </location>
</feature>
<feature type="region of interest" description="Disordered" evidence="6">
    <location>
        <begin position="408"/>
        <end position="452"/>
    </location>
</feature>
<keyword evidence="4 7" id="KW-0472">Membrane</keyword>
<name>A0AAE0M3E4_9PEZI</name>
<reference evidence="9" key="1">
    <citation type="journal article" date="2023" name="Mol. Phylogenet. Evol.">
        <title>Genome-scale phylogeny and comparative genomics of the fungal order Sordariales.</title>
        <authorList>
            <person name="Hensen N."/>
            <person name="Bonometti L."/>
            <person name="Westerberg I."/>
            <person name="Brannstrom I.O."/>
            <person name="Guillou S."/>
            <person name="Cros-Aarteil S."/>
            <person name="Calhoun S."/>
            <person name="Haridas S."/>
            <person name="Kuo A."/>
            <person name="Mondo S."/>
            <person name="Pangilinan J."/>
            <person name="Riley R."/>
            <person name="LaButti K."/>
            <person name="Andreopoulos B."/>
            <person name="Lipzen A."/>
            <person name="Chen C."/>
            <person name="Yan M."/>
            <person name="Daum C."/>
            <person name="Ng V."/>
            <person name="Clum A."/>
            <person name="Steindorff A."/>
            <person name="Ohm R.A."/>
            <person name="Martin F."/>
            <person name="Silar P."/>
            <person name="Natvig D.O."/>
            <person name="Lalanne C."/>
            <person name="Gautier V."/>
            <person name="Ament-Velasquez S.L."/>
            <person name="Kruys A."/>
            <person name="Hutchinson M.I."/>
            <person name="Powell A.J."/>
            <person name="Barry K."/>
            <person name="Miller A.N."/>
            <person name="Grigoriev I.V."/>
            <person name="Debuchy R."/>
            <person name="Gladieux P."/>
            <person name="Hiltunen Thoren M."/>
            <person name="Johannesson H."/>
        </authorList>
    </citation>
    <scope>NUCLEOTIDE SEQUENCE</scope>
    <source>
        <strain evidence="9">SMH4131-1</strain>
    </source>
</reference>
<feature type="region of interest" description="Disordered" evidence="6">
    <location>
        <begin position="1"/>
        <end position="20"/>
    </location>
</feature>
<evidence type="ECO:0000256" key="2">
    <source>
        <dbReference type="ARBA" id="ARBA00022692"/>
    </source>
</evidence>